<evidence type="ECO:0000259" key="1">
    <source>
        <dbReference type="Pfam" id="PF13480"/>
    </source>
</evidence>
<sequence length="354" mass="39228">MSDRDLLSRVSVTCPAPRHAWNDILANDDNALPDQTPAWLDTICAAGGHEEASRLYVFLDGRRFVLPLVRRGGPTGAGGWLSSYPPAWGIGGVLGAGIDRDVTATVLADLRRVAAARIWIRPDPLQAPLWSPSIAPSFTTRAIARRAHVLDLTGDLDRALARMSDSTRQHIRQARRRVTRVETDCTGRLLPMHYELYLTSVQRWAQRQHEPRLLAIWRAKQRDDLHKLQTMARHLGEAMVVQVAFVGDRPAASNITLLGRTAHDIRAAIDISVASWSRAATILQWTAIQLAHAHGCTRLHLGESGDSTGVSTFKERFGATAIPYTEFRIERLPYTLVGRALRSGVKRLLGVNDM</sequence>
<feature type="domain" description="BioF2-like acetyltransferase" evidence="1">
    <location>
        <begin position="166"/>
        <end position="304"/>
    </location>
</feature>
<proteinExistence type="predicted"/>
<dbReference type="EMBL" id="BAABJO010000001">
    <property type="protein sequence ID" value="GAA5110854.1"/>
    <property type="molecule type" value="Genomic_DNA"/>
</dbReference>
<dbReference type="InterPro" id="IPR016181">
    <property type="entry name" value="Acyl_CoA_acyltransferase"/>
</dbReference>
<keyword evidence="3" id="KW-1185">Reference proteome</keyword>
<dbReference type="Proteomes" id="UP001500804">
    <property type="component" value="Unassembled WGS sequence"/>
</dbReference>
<accession>A0ABP9ND87</accession>
<reference evidence="3" key="1">
    <citation type="journal article" date="2019" name="Int. J. Syst. Evol. Microbiol.">
        <title>The Global Catalogue of Microorganisms (GCM) 10K type strain sequencing project: providing services to taxonomists for standard genome sequencing and annotation.</title>
        <authorList>
            <consortium name="The Broad Institute Genomics Platform"/>
            <consortium name="The Broad Institute Genome Sequencing Center for Infectious Disease"/>
            <person name="Wu L."/>
            <person name="Ma J."/>
        </authorList>
    </citation>
    <scope>NUCLEOTIDE SEQUENCE [LARGE SCALE GENOMIC DNA]</scope>
    <source>
        <strain evidence="3">JCM 18302</strain>
    </source>
</reference>
<dbReference type="Gene3D" id="3.40.630.30">
    <property type="match status" value="1"/>
</dbReference>
<gene>
    <name evidence="2" type="ORF">GCM10023320_03090</name>
</gene>
<dbReference type="InterPro" id="IPR038740">
    <property type="entry name" value="BioF2-like_GNAT_dom"/>
</dbReference>
<protein>
    <recommendedName>
        <fullName evidence="1">BioF2-like acetyltransferase domain-containing protein</fullName>
    </recommendedName>
</protein>
<evidence type="ECO:0000313" key="3">
    <source>
        <dbReference type="Proteomes" id="UP001500804"/>
    </source>
</evidence>
<comment type="caution">
    <text evidence="2">The sequence shown here is derived from an EMBL/GenBank/DDBJ whole genome shotgun (WGS) entry which is preliminary data.</text>
</comment>
<dbReference type="SUPFAM" id="SSF55729">
    <property type="entry name" value="Acyl-CoA N-acyltransferases (Nat)"/>
    <property type="match status" value="1"/>
</dbReference>
<organism evidence="2 3">
    <name type="scientific">Pseudonocardia adelaidensis</name>
    <dbReference type="NCBI Taxonomy" id="648754"/>
    <lineage>
        <taxon>Bacteria</taxon>
        <taxon>Bacillati</taxon>
        <taxon>Actinomycetota</taxon>
        <taxon>Actinomycetes</taxon>
        <taxon>Pseudonocardiales</taxon>
        <taxon>Pseudonocardiaceae</taxon>
        <taxon>Pseudonocardia</taxon>
    </lineage>
</organism>
<evidence type="ECO:0000313" key="2">
    <source>
        <dbReference type="EMBL" id="GAA5110854.1"/>
    </source>
</evidence>
<dbReference type="Pfam" id="PF13480">
    <property type="entry name" value="Acetyltransf_6"/>
    <property type="match status" value="1"/>
</dbReference>
<name>A0ABP9ND87_9PSEU</name>